<feature type="signal peptide" evidence="2">
    <location>
        <begin position="1"/>
        <end position="31"/>
    </location>
</feature>
<feature type="region of interest" description="Disordered" evidence="1">
    <location>
        <begin position="828"/>
        <end position="851"/>
    </location>
</feature>
<sequence>MRIAATHGTVSAALWLGALCLAGGAFGHAQAAVCRVAVGGAGGNDGSSWAQATDLPSALADPACSEVWVAQGAYRPAAGTDRAATFAIRSGVAVYGGFAGTESARDQRDPAVHRSVLSGDIGGDDVVDAHGVTAAATDIVGSNSYHVVRIDAATADTVLDGFTLSGGQADGADTVLSGGGGLLCYGAGQACGPTLRRLLFRGNFAMSGGGMACVAQAQGSCDAVLEDAAFIGNAAALGGAVANAGEGGGVARAHLRNVTFSGNSATQGAGAFINVGGTDGSAEATLANVTFSANDAPFAGAVANFSLGGTAQVTLAESILWGDSPDEVASQGGTVSVRRSVLQGACPAGVTCTETVAGNPQLGALHDADGAMPVLLPGTGSAAIDALACDDAPAADSRGVARPQGAGCDAGAAEVRQAHVVVAVSGAGKVGAIAATTPLGAAIAECRQDTGACAAWYRIEPDAPAVALALQADAGSAVQSASGCGGSLADNTFTTAMLDGDCTVQVAFAPAVHAIGGTVTGLAGSGLVLSLNGTESLPVASDGSFAFETAIASGDPYAVTVATQPGEPSQICAVANGSGTVGEVDVTDVVVHCGPALTYTVGGTLSGLASGASITLSINGGSELTLAANGAYAFAPHFASGDGYVVAVSAQPAGQHCTLVHAEGTIGVTDVIDVDVACAAGGARLQLEVTDGGDYARYGQVRDYFVTLRNIGNGAADGVTVGADLDAAFDVANTQWTCVGGAPGTACTAQGAGGFADIATLPPGTSLVWIVRVPVRADGDAATATFLARADGAGEAADTDTLVVFRDGVDVPYADGVEAVQLARGNATGVATEPASTRRSVARTMPPPEAREGAAAAWRSAADGRRLAAAAAPAGSLPTAVPVDDPAALLSLLLLVMLGGGAAMSRRRRS</sequence>
<accession>A0ABV9QUH8</accession>
<evidence type="ECO:0000313" key="4">
    <source>
        <dbReference type="Proteomes" id="UP001595886"/>
    </source>
</evidence>
<feature type="chain" id="PRO_5045927779" evidence="2">
    <location>
        <begin position="32"/>
        <end position="910"/>
    </location>
</feature>
<comment type="caution">
    <text evidence="3">The sequence shown here is derived from an EMBL/GenBank/DDBJ whole genome shotgun (WGS) entry which is preliminary data.</text>
</comment>
<evidence type="ECO:0000256" key="2">
    <source>
        <dbReference type="SAM" id="SignalP"/>
    </source>
</evidence>
<dbReference type="InterPro" id="IPR011050">
    <property type="entry name" value="Pectin_lyase_fold/virulence"/>
</dbReference>
<dbReference type="InterPro" id="IPR059226">
    <property type="entry name" value="Choice_anch_Q_dom"/>
</dbReference>
<evidence type="ECO:0000256" key="1">
    <source>
        <dbReference type="SAM" id="MobiDB-lite"/>
    </source>
</evidence>
<protein>
    <submittedName>
        <fullName evidence="3">Choice-of-anchor Q domain-containing protein</fullName>
    </submittedName>
</protein>
<dbReference type="SUPFAM" id="SSF51126">
    <property type="entry name" value="Pectin lyase-like"/>
    <property type="match status" value="1"/>
</dbReference>
<gene>
    <name evidence="3" type="ORF">ACFO6Q_11750</name>
</gene>
<organism evidence="3 4">
    <name type="scientific">Dokdonella ginsengisoli</name>
    <dbReference type="NCBI Taxonomy" id="363846"/>
    <lineage>
        <taxon>Bacteria</taxon>
        <taxon>Pseudomonadati</taxon>
        <taxon>Pseudomonadota</taxon>
        <taxon>Gammaproteobacteria</taxon>
        <taxon>Lysobacterales</taxon>
        <taxon>Rhodanobacteraceae</taxon>
        <taxon>Dokdonella</taxon>
    </lineage>
</organism>
<name>A0ABV9QUH8_9GAMM</name>
<dbReference type="Proteomes" id="UP001595886">
    <property type="component" value="Unassembled WGS sequence"/>
</dbReference>
<dbReference type="RefSeq" id="WP_380021216.1">
    <property type="nucleotide sequence ID" value="NZ_JBHSHD010000008.1"/>
</dbReference>
<dbReference type="NCBIfam" id="NF041518">
    <property type="entry name" value="choice_anch_Q"/>
    <property type="match status" value="1"/>
</dbReference>
<evidence type="ECO:0000313" key="3">
    <source>
        <dbReference type="EMBL" id="MFC4821003.1"/>
    </source>
</evidence>
<reference evidence="4" key="1">
    <citation type="journal article" date="2019" name="Int. J. Syst. Evol. Microbiol.">
        <title>The Global Catalogue of Microorganisms (GCM) 10K type strain sequencing project: providing services to taxonomists for standard genome sequencing and annotation.</title>
        <authorList>
            <consortium name="The Broad Institute Genomics Platform"/>
            <consortium name="The Broad Institute Genome Sequencing Center for Infectious Disease"/>
            <person name="Wu L."/>
            <person name="Ma J."/>
        </authorList>
    </citation>
    <scope>NUCLEOTIDE SEQUENCE [LARGE SCALE GENOMIC DNA]</scope>
    <source>
        <strain evidence="4">CCUG 30340</strain>
    </source>
</reference>
<keyword evidence="4" id="KW-1185">Reference proteome</keyword>
<proteinExistence type="predicted"/>
<keyword evidence="2" id="KW-0732">Signal</keyword>
<dbReference type="EMBL" id="JBHSHD010000008">
    <property type="protein sequence ID" value="MFC4821003.1"/>
    <property type="molecule type" value="Genomic_DNA"/>
</dbReference>